<proteinExistence type="inferred from homology"/>
<keyword evidence="6 8" id="KW-0472">Membrane</keyword>
<feature type="transmembrane region" description="Helical" evidence="8">
    <location>
        <begin position="380"/>
        <end position="400"/>
    </location>
</feature>
<reference evidence="10 11" key="1">
    <citation type="journal article" date="2011" name="Proc. Natl. Acad. Sci. U.S.A.">
        <title>Comparative genomics of xylose-fermenting fungi for enhanced biofuel production.</title>
        <authorList>
            <person name="Wohlbach D.J."/>
            <person name="Kuo A."/>
            <person name="Sato T.K."/>
            <person name="Potts K.M."/>
            <person name="Salamov A.A."/>
            <person name="LaButti K.M."/>
            <person name="Sun H."/>
            <person name="Clum A."/>
            <person name="Pangilinan J.L."/>
            <person name="Lindquist E.A."/>
            <person name="Lucas S."/>
            <person name="Lapidus A."/>
            <person name="Jin M."/>
            <person name="Gunawan C."/>
            <person name="Balan V."/>
            <person name="Dale B.E."/>
            <person name="Jeffries T.W."/>
            <person name="Zinkel R."/>
            <person name="Barry K.W."/>
            <person name="Grigoriev I.V."/>
            <person name="Gasch A.P."/>
        </authorList>
    </citation>
    <scope>NUCLEOTIDE SEQUENCE [LARGE SCALE GENOMIC DNA]</scope>
    <source>
        <strain evidence="11">ATCC 10573 / BCRC 21748 / CBS 615 / JCM 9827 / NBRC 10315 / NRRL Y-1498 / VKM Y-70</strain>
    </source>
</reference>
<dbReference type="InterPro" id="IPR036259">
    <property type="entry name" value="MFS_trans_sf"/>
</dbReference>
<dbReference type="InterPro" id="IPR020846">
    <property type="entry name" value="MFS_dom"/>
</dbReference>
<dbReference type="KEGG" id="cten:18248907"/>
<protein>
    <recommendedName>
        <fullName evidence="9">Major facilitator superfamily (MFS) profile domain-containing protein</fullName>
    </recommendedName>
</protein>
<keyword evidence="3 7" id="KW-0813">Transport</keyword>
<organism evidence="11">
    <name type="scientific">Candida tenuis (strain ATCC 10573 / BCRC 21748 / CBS 615 / JCM 9827 / NBRC 10315 / NRRL Y-1498 / VKM Y-70)</name>
    <name type="common">Yeast</name>
    <name type="synonym">Yamadazyma tenuis</name>
    <dbReference type="NCBI Taxonomy" id="590646"/>
    <lineage>
        <taxon>Eukaryota</taxon>
        <taxon>Fungi</taxon>
        <taxon>Dikarya</taxon>
        <taxon>Ascomycota</taxon>
        <taxon>Saccharomycotina</taxon>
        <taxon>Pichiomycetes</taxon>
        <taxon>Debaryomycetaceae</taxon>
        <taxon>Yamadazyma</taxon>
    </lineage>
</organism>
<dbReference type="PROSITE" id="PS00216">
    <property type="entry name" value="SUGAR_TRANSPORT_1"/>
    <property type="match status" value="1"/>
</dbReference>
<dbReference type="OrthoDB" id="508119at2759"/>
<dbReference type="InterPro" id="IPR005829">
    <property type="entry name" value="Sugar_transporter_CS"/>
</dbReference>
<dbReference type="InterPro" id="IPR005828">
    <property type="entry name" value="MFS_sugar_transport-like"/>
</dbReference>
<dbReference type="GeneID" id="18248907"/>
<dbReference type="PROSITE" id="PS50850">
    <property type="entry name" value="MFS"/>
    <property type="match status" value="1"/>
</dbReference>
<feature type="transmembrane region" description="Helical" evidence="8">
    <location>
        <begin position="352"/>
        <end position="373"/>
    </location>
</feature>
<dbReference type="Proteomes" id="UP000000707">
    <property type="component" value="Unassembled WGS sequence"/>
</dbReference>
<dbReference type="PANTHER" id="PTHR48022:SF8">
    <property type="entry name" value="MAJOR FACILITATOR SUPERFAMILY (MFS) PROFILE DOMAIN-CONTAINING PROTEIN-RELATED"/>
    <property type="match status" value="1"/>
</dbReference>
<evidence type="ECO:0000256" key="8">
    <source>
        <dbReference type="SAM" id="Phobius"/>
    </source>
</evidence>
<feature type="transmembrane region" description="Helical" evidence="8">
    <location>
        <begin position="420"/>
        <end position="443"/>
    </location>
</feature>
<evidence type="ECO:0000313" key="11">
    <source>
        <dbReference type="Proteomes" id="UP000000707"/>
    </source>
</evidence>
<dbReference type="RefSeq" id="XP_006686533.1">
    <property type="nucleotide sequence ID" value="XM_006686470.1"/>
</dbReference>
<evidence type="ECO:0000256" key="7">
    <source>
        <dbReference type="RuleBase" id="RU003346"/>
    </source>
</evidence>
<dbReference type="NCBIfam" id="TIGR00879">
    <property type="entry name" value="SP"/>
    <property type="match status" value="1"/>
</dbReference>
<dbReference type="EMBL" id="GL996521">
    <property type="protein sequence ID" value="EGV64219.1"/>
    <property type="molecule type" value="Genomic_DNA"/>
</dbReference>
<dbReference type="Gene3D" id="1.20.1250.20">
    <property type="entry name" value="MFS general substrate transporter like domains"/>
    <property type="match status" value="1"/>
</dbReference>
<gene>
    <name evidence="10" type="ORF">CANTEDRAFT_122567</name>
</gene>
<evidence type="ECO:0000259" key="9">
    <source>
        <dbReference type="PROSITE" id="PS50850"/>
    </source>
</evidence>
<feature type="transmembrane region" description="Helical" evidence="8">
    <location>
        <begin position="487"/>
        <end position="506"/>
    </location>
</feature>
<dbReference type="InterPro" id="IPR003663">
    <property type="entry name" value="Sugar/inositol_transpt"/>
</dbReference>
<evidence type="ECO:0000256" key="2">
    <source>
        <dbReference type="ARBA" id="ARBA00010992"/>
    </source>
</evidence>
<dbReference type="PANTHER" id="PTHR48022">
    <property type="entry name" value="PLASTIDIC GLUCOSE TRANSPORTER 4"/>
    <property type="match status" value="1"/>
</dbReference>
<name>G3B3R6_CANTC</name>
<feature type="transmembrane region" description="Helical" evidence="8">
    <location>
        <begin position="214"/>
        <end position="238"/>
    </location>
</feature>
<keyword evidence="4 8" id="KW-0812">Transmembrane</keyword>
<dbReference type="InterPro" id="IPR050360">
    <property type="entry name" value="MFS_Sugar_Transporters"/>
</dbReference>
<dbReference type="HOGENOM" id="CLU_001265_30_12_1"/>
<comment type="subcellular location">
    <subcellularLocation>
        <location evidence="1">Membrane</location>
        <topology evidence="1">Multi-pass membrane protein</topology>
    </subcellularLocation>
</comment>
<dbReference type="SUPFAM" id="SSF103473">
    <property type="entry name" value="MFS general substrate transporter"/>
    <property type="match status" value="1"/>
</dbReference>
<keyword evidence="5 8" id="KW-1133">Transmembrane helix</keyword>
<evidence type="ECO:0000256" key="3">
    <source>
        <dbReference type="ARBA" id="ARBA00022448"/>
    </source>
</evidence>
<feature type="transmembrane region" description="Helical" evidence="8">
    <location>
        <begin position="182"/>
        <end position="202"/>
    </location>
</feature>
<keyword evidence="11" id="KW-1185">Reference proteome</keyword>
<evidence type="ECO:0000256" key="4">
    <source>
        <dbReference type="ARBA" id="ARBA00022692"/>
    </source>
</evidence>
<feature type="transmembrane region" description="Helical" evidence="8">
    <location>
        <begin position="310"/>
        <end position="332"/>
    </location>
</feature>
<sequence length="583" mass="64409">MTEINEAAVEKPVAAVNAIEEEKPKFQWRVVDNHSPPEIYNWRLYLCIAVFGLLGSLRGVDEGNTASTSLPSFRAKFGLDDPNKSEGAISNLTSNIKSMVQLGSILGALISTFSVDKLGRVKSLQLACVLMVVAAVIQMTSKNIGQLYAGRFLEGALSVGLTVAIGPPYMSEVTPKAIRGMAGCVFAGAVYFGIMISYFAVYGCVTTISDDSNLQWITPLCVKIIVPGVILVGSFFAIESPRWLIKTGKNEEALKALARLRNLSESHPFIIGEITDITESVHQELEAKKYNSFLGLFTKLVRVKSLRYRFFALGCMVQILGQWSGANSITIYAADLFAFSGIKGNDQLKMTAILGVVKFVAAYLGAFFVIDFIGRRKTMYLGLAFQGLSILYFALFLVIVPEAANEDTILVGSKFRASQGAMAALYLGGVGWVIGFNSLQYLIGSEIFPLNIRTFAQSLIMVLHFANQYGNSKAVAKMLIALKPYGTFFLFVAVNVISLAWAWFFIPELSGRSLESMEEMFNLPWYQIGRNGPKLCPDHSEINKMDYSKGTLRYLDEKPSEEFYEDGVKVERRFSEEKEDDDE</sequence>
<dbReference type="GO" id="GO:0016020">
    <property type="term" value="C:membrane"/>
    <property type="evidence" value="ECO:0007669"/>
    <property type="project" value="UniProtKB-SubCell"/>
</dbReference>
<comment type="similarity">
    <text evidence="2 7">Belongs to the major facilitator superfamily. Sugar transporter (TC 2.A.1.1) family.</text>
</comment>
<dbReference type="GO" id="GO:0005351">
    <property type="term" value="F:carbohydrate:proton symporter activity"/>
    <property type="evidence" value="ECO:0007669"/>
    <property type="project" value="TreeGrafter"/>
</dbReference>
<evidence type="ECO:0000256" key="6">
    <source>
        <dbReference type="ARBA" id="ARBA00023136"/>
    </source>
</evidence>
<dbReference type="AlphaFoldDB" id="G3B3R6"/>
<dbReference type="Pfam" id="PF00083">
    <property type="entry name" value="Sugar_tr"/>
    <property type="match status" value="1"/>
</dbReference>
<accession>G3B3R6</accession>
<evidence type="ECO:0000313" key="10">
    <source>
        <dbReference type="EMBL" id="EGV64219.1"/>
    </source>
</evidence>
<dbReference type="eggNOG" id="KOG0254">
    <property type="taxonomic scope" value="Eukaryota"/>
</dbReference>
<evidence type="ECO:0000256" key="1">
    <source>
        <dbReference type="ARBA" id="ARBA00004141"/>
    </source>
</evidence>
<evidence type="ECO:0000256" key="5">
    <source>
        <dbReference type="ARBA" id="ARBA00022989"/>
    </source>
</evidence>
<feature type="domain" description="Major facilitator superfamily (MFS) profile" evidence="9">
    <location>
        <begin position="47"/>
        <end position="510"/>
    </location>
</feature>